<dbReference type="EMBL" id="CATOUU010000969">
    <property type="protein sequence ID" value="CAI9963653.1"/>
    <property type="molecule type" value="Genomic_DNA"/>
</dbReference>
<dbReference type="InterPro" id="IPR001611">
    <property type="entry name" value="Leu-rich_rpt"/>
</dbReference>
<keyword evidence="2" id="KW-0677">Repeat</keyword>
<evidence type="ECO:0000256" key="2">
    <source>
        <dbReference type="ARBA" id="ARBA00022737"/>
    </source>
</evidence>
<gene>
    <name evidence="4" type="ORF">HINF_LOCUS27443</name>
    <name evidence="3" type="ORF">HINF_LOCUS51298</name>
</gene>
<dbReference type="AlphaFoldDB" id="A0AA86QTB1"/>
<dbReference type="EMBL" id="CAXDID020000085">
    <property type="protein sequence ID" value="CAL6020422.1"/>
    <property type="molecule type" value="Genomic_DNA"/>
</dbReference>
<evidence type="ECO:0000313" key="3">
    <source>
        <dbReference type="EMBL" id="CAI9963653.1"/>
    </source>
</evidence>
<keyword evidence="5" id="KW-1185">Reference proteome</keyword>
<sequence length="319" mass="37609">MHEKQLEILNNFTVLPIKNILTIYQKYQNQNIAFTTDFSIQDLIEEQLIQVLKYKTVRVPRVEICENVNFDNKSFTTVLFQNIVKLDLRNNKLKELSMIKFMDNLEELDLTKNNLESIAELRSNTKLKKLYLCWNKIREIQHLCFLSSLTDLFLQENRITDLSSLRGLKQLRLLKLSGNDVDDVSVLKYLTNLKELSMSEMELVDISPLKHLKLTLLNLETNFIQDFTAIHFHANFKHYKLAFQKQPSKKQVILGGKLKAINLTTQIKTELKENIYQFRQKVREFNQQTSEHTKKCKTQFMRLCEFVFFAFASEGLSQQ</sequence>
<reference evidence="3" key="1">
    <citation type="submission" date="2023-06" db="EMBL/GenBank/DDBJ databases">
        <authorList>
            <person name="Kurt Z."/>
        </authorList>
    </citation>
    <scope>NUCLEOTIDE SEQUENCE</scope>
</reference>
<dbReference type="Gene3D" id="3.80.10.10">
    <property type="entry name" value="Ribonuclease Inhibitor"/>
    <property type="match status" value="1"/>
</dbReference>
<comment type="caution">
    <text evidence="3">The sequence shown here is derived from an EMBL/GenBank/DDBJ whole genome shotgun (WGS) entry which is preliminary data.</text>
</comment>
<dbReference type="SUPFAM" id="SSF52058">
    <property type="entry name" value="L domain-like"/>
    <property type="match status" value="1"/>
</dbReference>
<organism evidence="3">
    <name type="scientific">Hexamita inflata</name>
    <dbReference type="NCBI Taxonomy" id="28002"/>
    <lineage>
        <taxon>Eukaryota</taxon>
        <taxon>Metamonada</taxon>
        <taxon>Diplomonadida</taxon>
        <taxon>Hexamitidae</taxon>
        <taxon>Hexamitinae</taxon>
        <taxon>Hexamita</taxon>
    </lineage>
</organism>
<proteinExistence type="predicted"/>
<name>A0AA86QTB1_9EUKA</name>
<dbReference type="InterPro" id="IPR025875">
    <property type="entry name" value="Leu-rich_rpt_4"/>
</dbReference>
<dbReference type="PROSITE" id="PS51450">
    <property type="entry name" value="LRR"/>
    <property type="match status" value="3"/>
</dbReference>
<accession>A0AA86QTB1</accession>
<protein>
    <submittedName>
        <fullName evidence="3">Partial</fullName>
    </submittedName>
</protein>
<evidence type="ECO:0000256" key="1">
    <source>
        <dbReference type="ARBA" id="ARBA00022614"/>
    </source>
</evidence>
<reference evidence="4 5" key="2">
    <citation type="submission" date="2024-07" db="EMBL/GenBank/DDBJ databases">
        <authorList>
            <person name="Akdeniz Z."/>
        </authorList>
    </citation>
    <scope>NUCLEOTIDE SEQUENCE [LARGE SCALE GENOMIC DNA]</scope>
</reference>
<keyword evidence="1" id="KW-0433">Leucine-rich repeat</keyword>
<dbReference type="Pfam" id="PF13855">
    <property type="entry name" value="LRR_8"/>
    <property type="match status" value="1"/>
</dbReference>
<evidence type="ECO:0000313" key="4">
    <source>
        <dbReference type="EMBL" id="CAL6020422.1"/>
    </source>
</evidence>
<dbReference type="PANTHER" id="PTHR46652:SF3">
    <property type="entry name" value="LEUCINE-RICH REPEAT-CONTAINING PROTEIN 9"/>
    <property type="match status" value="1"/>
</dbReference>
<dbReference type="PANTHER" id="PTHR46652">
    <property type="entry name" value="LEUCINE-RICH REPEAT AND IQ DOMAIN-CONTAINING PROTEIN 1-RELATED"/>
    <property type="match status" value="1"/>
</dbReference>
<dbReference type="InterPro" id="IPR050836">
    <property type="entry name" value="SDS22/Internalin_LRR"/>
</dbReference>
<dbReference type="InterPro" id="IPR032675">
    <property type="entry name" value="LRR_dom_sf"/>
</dbReference>
<dbReference type="Pfam" id="PF12799">
    <property type="entry name" value="LRR_4"/>
    <property type="match status" value="1"/>
</dbReference>
<dbReference type="SMART" id="SM00365">
    <property type="entry name" value="LRR_SD22"/>
    <property type="match status" value="5"/>
</dbReference>
<dbReference type="Proteomes" id="UP001642409">
    <property type="component" value="Unassembled WGS sequence"/>
</dbReference>
<evidence type="ECO:0000313" key="5">
    <source>
        <dbReference type="Proteomes" id="UP001642409"/>
    </source>
</evidence>